<evidence type="ECO:0000313" key="3">
    <source>
        <dbReference type="EMBL" id="ADQ79557.1"/>
    </source>
</evidence>
<dbReference type="Proteomes" id="UP000008718">
    <property type="component" value="Chromosome"/>
</dbReference>
<accession>E4T4B3</accession>
<dbReference type="RefSeq" id="WP_013444926.1">
    <property type="nucleotide sequence ID" value="NC_014734.1"/>
</dbReference>
<evidence type="ECO:0000313" key="4">
    <source>
        <dbReference type="Proteomes" id="UP000008718"/>
    </source>
</evidence>
<dbReference type="Gene3D" id="1.10.287.660">
    <property type="entry name" value="Helix hairpin bin"/>
    <property type="match status" value="1"/>
</dbReference>
<evidence type="ECO:0000256" key="2">
    <source>
        <dbReference type="ARBA" id="ARBA00044954"/>
    </source>
</evidence>
<evidence type="ECO:0000256" key="1">
    <source>
        <dbReference type="ARBA" id="ARBA00023231"/>
    </source>
</evidence>
<dbReference type="InterPro" id="IPR029012">
    <property type="entry name" value="Helix_hairpin_bin_sf"/>
</dbReference>
<dbReference type="STRING" id="694427.Palpr_1411"/>
<name>E4T4B3_PALPW</name>
<gene>
    <name evidence="3" type="ordered locus">Palpr_1411</name>
</gene>
<dbReference type="OrthoDB" id="9181967at2"/>
<organism evidence="3 4">
    <name type="scientific">Paludibacter propionicigenes (strain DSM 17365 / JCM 13257 / WB4)</name>
    <dbReference type="NCBI Taxonomy" id="694427"/>
    <lineage>
        <taxon>Bacteria</taxon>
        <taxon>Pseudomonadati</taxon>
        <taxon>Bacteroidota</taxon>
        <taxon>Bacteroidia</taxon>
        <taxon>Bacteroidales</taxon>
        <taxon>Paludibacteraceae</taxon>
        <taxon>Paludibacter</taxon>
    </lineage>
</organism>
<dbReference type="Pfam" id="PF05082">
    <property type="entry name" value="Rop-like"/>
    <property type="match status" value="1"/>
</dbReference>
<protein>
    <recommendedName>
        <fullName evidence="5">Rop-like protein</fullName>
    </recommendedName>
</protein>
<keyword evidence="1" id="KW-0535">Nitrogen fixation</keyword>
<comment type="similarity">
    <text evidence="2">Belongs to the UPF0437 family.</text>
</comment>
<evidence type="ECO:0008006" key="5">
    <source>
        <dbReference type="Google" id="ProtNLM"/>
    </source>
</evidence>
<reference key="1">
    <citation type="submission" date="2010-11" db="EMBL/GenBank/DDBJ databases">
        <title>The complete genome of Paludibacter propionicigenes DSM 17365.</title>
        <authorList>
            <consortium name="US DOE Joint Genome Institute (JGI-PGF)"/>
            <person name="Lucas S."/>
            <person name="Copeland A."/>
            <person name="Lapidus A."/>
            <person name="Bruce D."/>
            <person name="Goodwin L."/>
            <person name="Pitluck S."/>
            <person name="Kyrpides N."/>
            <person name="Mavromatis K."/>
            <person name="Ivanova N."/>
            <person name="Munk A.C."/>
            <person name="Brettin T."/>
            <person name="Detter J.C."/>
            <person name="Han C."/>
            <person name="Tapia R."/>
            <person name="Land M."/>
            <person name="Hauser L."/>
            <person name="Markowitz V."/>
            <person name="Cheng J.-F."/>
            <person name="Hugenholtz P."/>
            <person name="Woyke T."/>
            <person name="Wu D."/>
            <person name="Gronow S."/>
            <person name="Wellnitz S."/>
            <person name="Brambilla E."/>
            <person name="Klenk H.-P."/>
            <person name="Eisen J.A."/>
        </authorList>
    </citation>
    <scope>NUCLEOTIDE SEQUENCE</scope>
    <source>
        <strain>WB4</strain>
    </source>
</reference>
<dbReference type="InterPro" id="IPR007774">
    <property type="entry name" value="Put_N_fixation"/>
</dbReference>
<sequence>MTTEEIKEIEKAVTKARFILSQKAGALHDLIEDRLPADYMEIPEYAEATYLACKAWDELNKKLIECKKEIQ</sequence>
<reference evidence="3 4" key="2">
    <citation type="journal article" date="2011" name="Stand. Genomic Sci.">
        <title>Complete genome sequence of Paludibacter propionicigenes type strain (WB4).</title>
        <authorList>
            <person name="Gronow S."/>
            <person name="Munk C."/>
            <person name="Lapidus A."/>
            <person name="Nolan M."/>
            <person name="Lucas S."/>
            <person name="Hammon N."/>
            <person name="Deshpande S."/>
            <person name="Cheng J.F."/>
            <person name="Tapia R."/>
            <person name="Han C."/>
            <person name="Goodwin L."/>
            <person name="Pitluck S."/>
            <person name="Liolios K."/>
            <person name="Ivanova N."/>
            <person name="Mavromatis K."/>
            <person name="Mikhailova N."/>
            <person name="Pati A."/>
            <person name="Chen A."/>
            <person name="Palaniappan K."/>
            <person name="Land M."/>
            <person name="Hauser L."/>
            <person name="Chang Y.J."/>
            <person name="Jeffries C.D."/>
            <person name="Brambilla E."/>
            <person name="Rohde M."/>
            <person name="Goker M."/>
            <person name="Detter J.C."/>
            <person name="Woyke T."/>
            <person name="Bristow J."/>
            <person name="Eisen J.A."/>
            <person name="Markowitz V."/>
            <person name="Hugenholtz P."/>
            <person name="Kyrpides N.C."/>
            <person name="Klenk H.P."/>
        </authorList>
    </citation>
    <scope>NUCLEOTIDE SEQUENCE [LARGE SCALE GENOMIC DNA]</scope>
    <source>
        <strain evidence="4">DSM 17365 / JCM 13257 / WB4</strain>
    </source>
</reference>
<keyword evidence="4" id="KW-1185">Reference proteome</keyword>
<dbReference type="HOGENOM" id="CLU_187695_2_0_10"/>
<dbReference type="EMBL" id="CP002345">
    <property type="protein sequence ID" value="ADQ79557.1"/>
    <property type="molecule type" value="Genomic_DNA"/>
</dbReference>
<dbReference type="KEGG" id="ppn:Palpr_1411"/>
<dbReference type="AlphaFoldDB" id="E4T4B3"/>
<proteinExistence type="inferred from homology"/>